<reference evidence="2" key="1">
    <citation type="journal article" date="2013" name="Genetics">
        <title>The draft genome and transcriptome of Panagrellus redivivus are shaped by the harsh demands of a free-living lifestyle.</title>
        <authorList>
            <person name="Srinivasan J."/>
            <person name="Dillman A.R."/>
            <person name="Macchietto M.G."/>
            <person name="Heikkinen L."/>
            <person name="Lakso M."/>
            <person name="Fracchia K.M."/>
            <person name="Antoshechkin I."/>
            <person name="Mortazavi A."/>
            <person name="Wong G."/>
            <person name="Sternberg P.W."/>
        </authorList>
    </citation>
    <scope>NUCLEOTIDE SEQUENCE [LARGE SCALE GENOMIC DNA]</scope>
    <source>
        <strain evidence="2">MT8872</strain>
    </source>
</reference>
<dbReference type="Proteomes" id="UP000492821">
    <property type="component" value="Unassembled WGS sequence"/>
</dbReference>
<proteinExistence type="predicted"/>
<organism evidence="2 3">
    <name type="scientific">Panagrellus redivivus</name>
    <name type="common">Microworm</name>
    <dbReference type="NCBI Taxonomy" id="6233"/>
    <lineage>
        <taxon>Eukaryota</taxon>
        <taxon>Metazoa</taxon>
        <taxon>Ecdysozoa</taxon>
        <taxon>Nematoda</taxon>
        <taxon>Chromadorea</taxon>
        <taxon>Rhabditida</taxon>
        <taxon>Tylenchina</taxon>
        <taxon>Panagrolaimomorpha</taxon>
        <taxon>Panagrolaimoidea</taxon>
        <taxon>Panagrolaimidae</taxon>
        <taxon>Panagrellus</taxon>
    </lineage>
</organism>
<evidence type="ECO:0000256" key="1">
    <source>
        <dbReference type="SAM" id="Phobius"/>
    </source>
</evidence>
<dbReference type="WBParaSite" id="Pan_g20095.t1">
    <property type="protein sequence ID" value="Pan_g20095.t1"/>
    <property type="gene ID" value="Pan_g20095"/>
</dbReference>
<evidence type="ECO:0000313" key="2">
    <source>
        <dbReference type="Proteomes" id="UP000492821"/>
    </source>
</evidence>
<keyword evidence="1" id="KW-0812">Transmembrane</keyword>
<name>A0A7E4VF97_PANRE</name>
<reference evidence="3" key="2">
    <citation type="submission" date="2020-10" db="UniProtKB">
        <authorList>
            <consortium name="WormBaseParasite"/>
        </authorList>
    </citation>
    <scope>IDENTIFICATION</scope>
</reference>
<feature type="transmembrane region" description="Helical" evidence="1">
    <location>
        <begin position="194"/>
        <end position="215"/>
    </location>
</feature>
<sequence>MGISRVGILELVQLVGGEFIYEDIGQTKGVTAGNMGMEDMARHPSPSESESAIVATSAPQHYAFRRPSACALLNDGHKATRLTPPPTSLPPASLLPTAAAAAVASGLGGVAGRSSATVVHLPPPATPPSSRASSPHLIANPGADPASWPAMHKIQFARGIHQRDLLRANTLPSISRAKLGCFARIHLHEENARFLLVGVMLLSYLAVGAVLFNYLERENEVTERLEVSTATPFTPTNYRLPYPNVHISHFTSKVH</sequence>
<evidence type="ECO:0000313" key="3">
    <source>
        <dbReference type="WBParaSite" id="Pan_g20095.t1"/>
    </source>
</evidence>
<keyword evidence="2" id="KW-1185">Reference proteome</keyword>
<keyword evidence="1" id="KW-0472">Membrane</keyword>
<protein>
    <submittedName>
        <fullName evidence="3">Uncharacterized protein</fullName>
    </submittedName>
</protein>
<dbReference type="AlphaFoldDB" id="A0A7E4VF97"/>
<accession>A0A7E4VF97</accession>
<keyword evidence="1" id="KW-1133">Transmembrane helix</keyword>